<dbReference type="GO" id="GO:0009432">
    <property type="term" value="P:SOS response"/>
    <property type="evidence" value="ECO:0007669"/>
    <property type="project" value="UniProtKB-KW"/>
</dbReference>
<dbReference type="GO" id="GO:0006260">
    <property type="term" value="P:DNA replication"/>
    <property type="evidence" value="ECO:0007669"/>
    <property type="project" value="UniProtKB-KW"/>
</dbReference>
<keyword evidence="15" id="KW-1185">Reference proteome</keyword>
<dbReference type="InterPro" id="IPR039418">
    <property type="entry name" value="LexA-like"/>
</dbReference>
<organism evidence="14 15">
    <name type="scientific">Ketobacter alkanivorans</name>
    <dbReference type="NCBI Taxonomy" id="1917421"/>
    <lineage>
        <taxon>Bacteria</taxon>
        <taxon>Pseudomonadati</taxon>
        <taxon>Pseudomonadota</taxon>
        <taxon>Gammaproteobacteria</taxon>
        <taxon>Pseudomonadales</taxon>
        <taxon>Ketobacteraceae</taxon>
        <taxon>Ketobacter</taxon>
    </lineage>
</organism>
<comment type="similarity">
    <text evidence="1 12">Belongs to the peptidase S24 family.</text>
</comment>
<proteinExistence type="inferred from homology"/>
<dbReference type="InterPro" id="IPR036286">
    <property type="entry name" value="LexA/Signal_pep-like_sf"/>
</dbReference>
<keyword evidence="10" id="KW-0234">DNA repair</keyword>
<sequence>MHWIAEFNQATGSWPDLDQVQAAPLFEQALLDDLQCWSLVAWDAEEHLVAVEQWISLPVVGSVAAGVPIEAIENHQGQLSLPLNLFRERPTYLLRVRGDSMKDAGILDGDLIAVRKTENVGEGKIIVARVDNEVTVKRLKLDGGQVALMPENANYEPIMVAPEELVVEGLFVGVIRERNRLH</sequence>
<keyword evidence="4" id="KW-0227">DNA damage</keyword>
<dbReference type="KEGG" id="kak:Kalk_18140"/>
<dbReference type="GO" id="GO:0045892">
    <property type="term" value="P:negative regulation of DNA-templated transcription"/>
    <property type="evidence" value="ECO:0007669"/>
    <property type="project" value="InterPro"/>
</dbReference>
<keyword evidence="11" id="KW-0742">SOS response</keyword>
<dbReference type="NCBIfam" id="TIGR00498">
    <property type="entry name" value="lexA"/>
    <property type="match status" value="1"/>
</dbReference>
<keyword evidence="8" id="KW-0238">DNA-binding</keyword>
<keyword evidence="5 12" id="KW-0378">Hydrolase</keyword>
<feature type="domain" description="Peptidase S24/S26A/S26B/S26C" evidence="13">
    <location>
        <begin position="58"/>
        <end position="169"/>
    </location>
</feature>
<evidence type="ECO:0000259" key="13">
    <source>
        <dbReference type="Pfam" id="PF00717"/>
    </source>
</evidence>
<name>A0A2K9LRS3_9GAMM</name>
<dbReference type="GO" id="GO:0006281">
    <property type="term" value="P:DNA repair"/>
    <property type="evidence" value="ECO:0007669"/>
    <property type="project" value="UniProtKB-KW"/>
</dbReference>
<evidence type="ECO:0000256" key="3">
    <source>
        <dbReference type="ARBA" id="ARBA00022705"/>
    </source>
</evidence>
<keyword evidence="7" id="KW-0805">Transcription regulation</keyword>
<evidence type="ECO:0000256" key="4">
    <source>
        <dbReference type="ARBA" id="ARBA00022763"/>
    </source>
</evidence>
<evidence type="ECO:0000256" key="10">
    <source>
        <dbReference type="ARBA" id="ARBA00023204"/>
    </source>
</evidence>
<keyword evidence="2" id="KW-0678">Repressor</keyword>
<evidence type="ECO:0000256" key="11">
    <source>
        <dbReference type="ARBA" id="ARBA00023236"/>
    </source>
</evidence>
<dbReference type="InterPro" id="IPR050077">
    <property type="entry name" value="LexA_repressor"/>
</dbReference>
<dbReference type="InterPro" id="IPR015927">
    <property type="entry name" value="Peptidase_S24_S26A/B/C"/>
</dbReference>
<evidence type="ECO:0000313" key="15">
    <source>
        <dbReference type="Proteomes" id="UP000235116"/>
    </source>
</evidence>
<dbReference type="FunFam" id="2.10.109.10:FF:000001">
    <property type="entry name" value="LexA repressor"/>
    <property type="match status" value="1"/>
</dbReference>
<dbReference type="EMBL" id="CP022684">
    <property type="protein sequence ID" value="AUM15018.1"/>
    <property type="molecule type" value="Genomic_DNA"/>
</dbReference>
<dbReference type="Pfam" id="PF00717">
    <property type="entry name" value="Peptidase_S24"/>
    <property type="match status" value="1"/>
</dbReference>
<dbReference type="Gene3D" id="2.10.109.10">
    <property type="entry name" value="Umud Fragment, subunit A"/>
    <property type="match status" value="1"/>
</dbReference>
<dbReference type="GO" id="GO:0003677">
    <property type="term" value="F:DNA binding"/>
    <property type="evidence" value="ECO:0007669"/>
    <property type="project" value="UniProtKB-KW"/>
</dbReference>
<protein>
    <submittedName>
        <fullName evidence="14">Repressor LexA</fullName>
    </submittedName>
</protein>
<dbReference type="PANTHER" id="PTHR33516">
    <property type="entry name" value="LEXA REPRESSOR"/>
    <property type="match status" value="1"/>
</dbReference>
<dbReference type="AlphaFoldDB" id="A0A2K9LRS3"/>
<keyword evidence="9" id="KW-0804">Transcription</keyword>
<dbReference type="InterPro" id="IPR006197">
    <property type="entry name" value="Peptidase_S24_LexA"/>
</dbReference>
<evidence type="ECO:0000256" key="8">
    <source>
        <dbReference type="ARBA" id="ARBA00023125"/>
    </source>
</evidence>
<dbReference type="GO" id="GO:0004252">
    <property type="term" value="F:serine-type endopeptidase activity"/>
    <property type="evidence" value="ECO:0007669"/>
    <property type="project" value="InterPro"/>
</dbReference>
<evidence type="ECO:0000256" key="5">
    <source>
        <dbReference type="ARBA" id="ARBA00022801"/>
    </source>
</evidence>
<evidence type="ECO:0000256" key="7">
    <source>
        <dbReference type="ARBA" id="ARBA00023015"/>
    </source>
</evidence>
<dbReference type="PANTHER" id="PTHR33516:SF2">
    <property type="entry name" value="LEXA REPRESSOR-RELATED"/>
    <property type="match status" value="1"/>
</dbReference>
<dbReference type="InterPro" id="IPR006200">
    <property type="entry name" value="LexA"/>
</dbReference>
<dbReference type="CDD" id="cd06529">
    <property type="entry name" value="S24_LexA-like"/>
    <property type="match status" value="1"/>
</dbReference>
<dbReference type="OrthoDB" id="9802364at2"/>
<evidence type="ECO:0000256" key="1">
    <source>
        <dbReference type="ARBA" id="ARBA00007484"/>
    </source>
</evidence>
<dbReference type="PRINTS" id="PR00726">
    <property type="entry name" value="LEXASERPTASE"/>
</dbReference>
<gene>
    <name evidence="14" type="primary">lexA</name>
    <name evidence="14" type="ORF">Kalk_18140</name>
</gene>
<keyword evidence="3" id="KW-0235">DNA replication</keyword>
<evidence type="ECO:0000256" key="9">
    <source>
        <dbReference type="ARBA" id="ARBA00023163"/>
    </source>
</evidence>
<keyword evidence="6 12" id="KW-0068">Autocatalytic cleavage</keyword>
<reference evidence="15" key="1">
    <citation type="submission" date="2017-08" db="EMBL/GenBank/DDBJ databases">
        <title>Direct submision.</title>
        <authorList>
            <person name="Kim S.-J."/>
            <person name="Rhee S.-K."/>
        </authorList>
    </citation>
    <scope>NUCLEOTIDE SEQUENCE [LARGE SCALE GENOMIC DNA]</scope>
    <source>
        <strain evidence="15">GI5</strain>
    </source>
</reference>
<evidence type="ECO:0000313" key="14">
    <source>
        <dbReference type="EMBL" id="AUM15018.1"/>
    </source>
</evidence>
<accession>A0A2K9LRS3</accession>
<evidence type="ECO:0000256" key="6">
    <source>
        <dbReference type="ARBA" id="ARBA00022813"/>
    </source>
</evidence>
<evidence type="ECO:0000256" key="12">
    <source>
        <dbReference type="RuleBase" id="RU003991"/>
    </source>
</evidence>
<dbReference type="Proteomes" id="UP000235116">
    <property type="component" value="Chromosome"/>
</dbReference>
<evidence type="ECO:0000256" key="2">
    <source>
        <dbReference type="ARBA" id="ARBA00022491"/>
    </source>
</evidence>
<dbReference type="SUPFAM" id="SSF51306">
    <property type="entry name" value="LexA/Signal peptidase"/>
    <property type="match status" value="1"/>
</dbReference>